<proteinExistence type="inferred from homology"/>
<dbReference type="Gene3D" id="3.100.10.10">
    <property type="match status" value="1"/>
</dbReference>
<comment type="similarity">
    <text evidence="2">Belongs to the eukaryotic ribosomal protein eL18 family.</text>
</comment>
<dbReference type="GO" id="GO:0006412">
    <property type="term" value="P:translation"/>
    <property type="evidence" value="ECO:0007669"/>
    <property type="project" value="InterPro"/>
</dbReference>
<dbReference type="Proteomes" id="UP000015354">
    <property type="component" value="Unassembled WGS sequence"/>
</dbReference>
<dbReference type="EMBL" id="ATMH01000481">
    <property type="protein sequence ID" value="EPY36638.1"/>
    <property type="molecule type" value="Genomic_DNA"/>
</dbReference>
<evidence type="ECO:0000259" key="6">
    <source>
        <dbReference type="Pfam" id="PF17135"/>
    </source>
</evidence>
<gene>
    <name evidence="8" type="ORF">STCU_00481</name>
    <name evidence="7" type="ORF">STCU_06475</name>
</gene>
<dbReference type="InterPro" id="IPR021131">
    <property type="entry name" value="Ribosomal_uL15/eL18"/>
</dbReference>
<dbReference type="GO" id="GO:0022625">
    <property type="term" value="C:cytosolic large ribosomal subunit"/>
    <property type="evidence" value="ECO:0007669"/>
    <property type="project" value="TreeGrafter"/>
</dbReference>
<dbReference type="InterPro" id="IPR036227">
    <property type="entry name" value="Ribosomal_uL15/eL18_sf"/>
</dbReference>
<evidence type="ECO:0000256" key="3">
    <source>
        <dbReference type="ARBA" id="ARBA00022980"/>
    </source>
</evidence>
<feature type="region of interest" description="Disordered" evidence="5">
    <location>
        <begin position="159"/>
        <end position="187"/>
    </location>
</feature>
<keyword evidence="9" id="KW-1185">Reference proteome</keyword>
<dbReference type="EMBL" id="ATMH01006475">
    <property type="protein sequence ID" value="EPY25791.1"/>
    <property type="molecule type" value="Genomic_DNA"/>
</dbReference>
<keyword evidence="3 8" id="KW-0689">Ribosomal protein</keyword>
<dbReference type="GO" id="GO:0003723">
    <property type="term" value="F:RNA binding"/>
    <property type="evidence" value="ECO:0007669"/>
    <property type="project" value="TreeGrafter"/>
</dbReference>
<comment type="subcellular location">
    <subcellularLocation>
        <location evidence="1">Cytoplasm</location>
    </subcellularLocation>
</comment>
<dbReference type="InterPro" id="IPR000039">
    <property type="entry name" value="Ribosomal_eL18"/>
</dbReference>
<organism evidence="8 9">
    <name type="scientific">Strigomonas culicis</name>
    <dbReference type="NCBI Taxonomy" id="28005"/>
    <lineage>
        <taxon>Eukaryota</taxon>
        <taxon>Discoba</taxon>
        <taxon>Euglenozoa</taxon>
        <taxon>Kinetoplastea</taxon>
        <taxon>Metakinetoplastina</taxon>
        <taxon>Trypanosomatida</taxon>
        <taxon>Trypanosomatidae</taxon>
        <taxon>Strigomonadinae</taxon>
        <taxon>Strigomonas</taxon>
    </lineage>
</organism>
<name>S9V757_9TRYP</name>
<evidence type="ECO:0000256" key="5">
    <source>
        <dbReference type="SAM" id="MobiDB-lite"/>
    </source>
</evidence>
<sequence>MGIDLRGVSKLKRVVRHHSASPNPYIKLLVKLYKFLAKRTNSKFNKLVYQRLLKSRSNRAPISLSRVAVVLKRRTHFTKKSQAAPIAVIVGDVLDDVRMSRIPALRVCALRFSRAARQSITAAGGECLTFDQLAMIAPTGKNTLLLRGRKSGRESVKHFGAAGKPGSHAKPYGNNRGKEVSRGRRAGRAYKTKAFRHV</sequence>
<evidence type="ECO:0000313" key="8">
    <source>
        <dbReference type="EMBL" id="EPY36638.1"/>
    </source>
</evidence>
<dbReference type="SUPFAM" id="SSF52080">
    <property type="entry name" value="Ribosomal proteins L15p and L18e"/>
    <property type="match status" value="1"/>
</dbReference>
<comment type="caution">
    <text evidence="8">The sequence shown here is derived from an EMBL/GenBank/DDBJ whole genome shotgun (WGS) entry which is preliminary data.</text>
</comment>
<accession>S9V757</accession>
<protein>
    <submittedName>
        <fullName evidence="8">Large subunit ribosomal protein L18e</fullName>
    </submittedName>
</protein>
<evidence type="ECO:0000256" key="4">
    <source>
        <dbReference type="ARBA" id="ARBA00023274"/>
    </source>
</evidence>
<dbReference type="Pfam" id="PF17135">
    <property type="entry name" value="Ribosomal_L18"/>
    <property type="match status" value="1"/>
</dbReference>
<dbReference type="PANTHER" id="PTHR10934">
    <property type="entry name" value="60S RIBOSOMAL PROTEIN L18"/>
    <property type="match status" value="1"/>
</dbReference>
<dbReference type="PANTHER" id="PTHR10934:SF2">
    <property type="entry name" value="LARGE RIBOSOMAL SUBUNIT PROTEIN EL18"/>
    <property type="match status" value="1"/>
</dbReference>
<feature type="domain" description="Large ribosomal subunit protein uL15/eL18" evidence="6">
    <location>
        <begin position="2"/>
        <end position="191"/>
    </location>
</feature>
<dbReference type="OrthoDB" id="261402at2759"/>
<evidence type="ECO:0000313" key="9">
    <source>
        <dbReference type="Proteomes" id="UP000015354"/>
    </source>
</evidence>
<reference evidence="8" key="2">
    <citation type="submission" date="2013-03" db="EMBL/GenBank/DDBJ databases">
        <authorList>
            <person name="Motta M.C.M."/>
            <person name="Martins A.C.A."/>
            <person name="Preta C.M.C.C."/>
            <person name="Silva R."/>
            <person name="de Souza S.S."/>
            <person name="Klein C.C."/>
            <person name="de Almeida L.G.P."/>
            <person name="Cunha O.L."/>
            <person name="Colabardini A.C."/>
            <person name="Lima B.A."/>
            <person name="Machado C.R."/>
            <person name="Soares C.M.A."/>
            <person name="de Menezes C.B.A."/>
            <person name="Bartolomeu D.C."/>
            <person name="Grisard E.C."/>
            <person name="Fantinatti-Garboggini F."/>
            <person name="Rodrigues-Luiz G.F."/>
            <person name="Wagner G."/>
            <person name="Goldman G.H."/>
            <person name="Fietto J.L.R."/>
            <person name="Ciapina L.P."/>
            <person name="Brocchi M."/>
            <person name="Elias M.C."/>
            <person name="Goldman M.H.S."/>
            <person name="Sagot M.-F."/>
            <person name="Pereira M."/>
            <person name="Stoco P.H."/>
            <person name="Teixeira S.M.R."/>
            <person name="de Mendonca-Neto R.P."/>
            <person name="Maciel T.E.F."/>
            <person name="Mendes T.A.O."/>
            <person name="Urmenyi T.P."/>
            <person name="Teixeira M.M.G."/>
            <person name="de Camargo E.F.P."/>
            <person name="de Sousa W."/>
            <person name="Schenkman S."/>
            <person name="de Vasconcelos A.T.R."/>
        </authorList>
    </citation>
    <scope>NUCLEOTIDE SEQUENCE</scope>
</reference>
<dbReference type="GO" id="GO:0003735">
    <property type="term" value="F:structural constituent of ribosome"/>
    <property type="evidence" value="ECO:0007669"/>
    <property type="project" value="InterPro"/>
</dbReference>
<dbReference type="AlphaFoldDB" id="S9V757"/>
<keyword evidence="4" id="KW-0687">Ribonucleoprotein</keyword>
<evidence type="ECO:0000256" key="2">
    <source>
        <dbReference type="ARBA" id="ARBA00006815"/>
    </source>
</evidence>
<reference evidence="8 9" key="1">
    <citation type="journal article" date="2013" name="PLoS ONE">
        <title>Predicting the Proteins of Angomonas deanei, Strigomonas culicis and Their Respective Endosymbionts Reveals New Aspects of the Trypanosomatidae Family.</title>
        <authorList>
            <person name="Motta M.C."/>
            <person name="Martins A.C."/>
            <person name="de Souza S.S."/>
            <person name="Catta-Preta C.M."/>
            <person name="Silva R."/>
            <person name="Klein C.C."/>
            <person name="de Almeida L.G."/>
            <person name="de Lima Cunha O."/>
            <person name="Ciapina L.P."/>
            <person name="Brocchi M."/>
            <person name="Colabardini A.C."/>
            <person name="de Araujo Lima B."/>
            <person name="Machado C.R."/>
            <person name="de Almeida Soares C.M."/>
            <person name="Probst C.M."/>
            <person name="de Menezes C.B."/>
            <person name="Thompson C.E."/>
            <person name="Bartholomeu D.C."/>
            <person name="Gradia D.F."/>
            <person name="Pavoni D.P."/>
            <person name="Grisard E.C."/>
            <person name="Fantinatti-Garboggini F."/>
            <person name="Marchini F.K."/>
            <person name="Rodrigues-Luiz G.F."/>
            <person name="Wagner G."/>
            <person name="Goldman G.H."/>
            <person name="Fietto J.L."/>
            <person name="Elias M.C."/>
            <person name="Goldman M.H."/>
            <person name="Sagot M.F."/>
            <person name="Pereira M."/>
            <person name="Stoco P.H."/>
            <person name="de Mendonca-Neto R.P."/>
            <person name="Teixeira S.M."/>
            <person name="Maciel T.E."/>
            <person name="de Oliveira Mendes T.A."/>
            <person name="Urmenyi T.P."/>
            <person name="de Souza W."/>
            <person name="Schenkman S."/>
            <person name="de Vasconcelos A.T."/>
        </authorList>
    </citation>
    <scope>NUCLEOTIDE SEQUENCE [LARGE SCALE GENOMIC DNA]</scope>
</reference>
<evidence type="ECO:0000256" key="1">
    <source>
        <dbReference type="ARBA" id="ARBA00004496"/>
    </source>
</evidence>
<evidence type="ECO:0000313" key="7">
    <source>
        <dbReference type="EMBL" id="EPY25791.1"/>
    </source>
</evidence>
<dbReference type="FunFam" id="3.100.10.10:FF:000001">
    <property type="entry name" value="60S ribosomal protein L18"/>
    <property type="match status" value="1"/>
</dbReference>